<keyword evidence="3" id="KW-1185">Reference proteome</keyword>
<dbReference type="Proteomes" id="UP000828390">
    <property type="component" value="Unassembled WGS sequence"/>
</dbReference>
<organism evidence="2 3">
    <name type="scientific">Dreissena polymorpha</name>
    <name type="common">Zebra mussel</name>
    <name type="synonym">Mytilus polymorpha</name>
    <dbReference type="NCBI Taxonomy" id="45954"/>
    <lineage>
        <taxon>Eukaryota</taxon>
        <taxon>Metazoa</taxon>
        <taxon>Spiralia</taxon>
        <taxon>Lophotrochozoa</taxon>
        <taxon>Mollusca</taxon>
        <taxon>Bivalvia</taxon>
        <taxon>Autobranchia</taxon>
        <taxon>Heteroconchia</taxon>
        <taxon>Euheterodonta</taxon>
        <taxon>Imparidentia</taxon>
        <taxon>Neoheterodontei</taxon>
        <taxon>Myida</taxon>
        <taxon>Dreissenoidea</taxon>
        <taxon>Dreissenidae</taxon>
        <taxon>Dreissena</taxon>
    </lineage>
</organism>
<gene>
    <name evidence="2" type="ORF">DPMN_113125</name>
</gene>
<evidence type="ECO:0000313" key="2">
    <source>
        <dbReference type="EMBL" id="KAH3839692.1"/>
    </source>
</evidence>
<feature type="compositionally biased region" description="Basic and acidic residues" evidence="1">
    <location>
        <begin position="25"/>
        <end position="41"/>
    </location>
</feature>
<feature type="compositionally biased region" description="Basic and acidic residues" evidence="1">
    <location>
        <begin position="50"/>
        <end position="60"/>
    </location>
</feature>
<feature type="region of interest" description="Disordered" evidence="1">
    <location>
        <begin position="1"/>
        <end position="70"/>
    </location>
</feature>
<accession>A0A9D4KGX6</accession>
<sequence>MAGERTNGRRKDKWQEKGQMAGERINGRERTNGRRKDKWQEKGQMAGERTNGRRKDKWQEKGQMAGERTHAIVNRIVRTHKGNKTQVF</sequence>
<dbReference type="EMBL" id="JAIWYP010000004">
    <property type="protein sequence ID" value="KAH3839692.1"/>
    <property type="molecule type" value="Genomic_DNA"/>
</dbReference>
<dbReference type="AlphaFoldDB" id="A0A9D4KGX6"/>
<evidence type="ECO:0000313" key="3">
    <source>
        <dbReference type="Proteomes" id="UP000828390"/>
    </source>
</evidence>
<reference evidence="2" key="2">
    <citation type="submission" date="2020-11" db="EMBL/GenBank/DDBJ databases">
        <authorList>
            <person name="McCartney M.A."/>
            <person name="Auch B."/>
            <person name="Kono T."/>
            <person name="Mallez S."/>
            <person name="Becker A."/>
            <person name="Gohl D.M."/>
            <person name="Silverstein K.A.T."/>
            <person name="Koren S."/>
            <person name="Bechman K.B."/>
            <person name="Herman A."/>
            <person name="Abrahante J.E."/>
            <person name="Garbe J."/>
        </authorList>
    </citation>
    <scope>NUCLEOTIDE SEQUENCE</scope>
    <source>
        <strain evidence="2">Duluth1</strain>
        <tissue evidence="2">Whole animal</tissue>
    </source>
</reference>
<comment type="caution">
    <text evidence="2">The sequence shown here is derived from an EMBL/GenBank/DDBJ whole genome shotgun (WGS) entry which is preliminary data.</text>
</comment>
<reference evidence="2" key="1">
    <citation type="journal article" date="2019" name="bioRxiv">
        <title>The Genome of the Zebra Mussel, Dreissena polymorpha: A Resource for Invasive Species Research.</title>
        <authorList>
            <person name="McCartney M.A."/>
            <person name="Auch B."/>
            <person name="Kono T."/>
            <person name="Mallez S."/>
            <person name="Zhang Y."/>
            <person name="Obille A."/>
            <person name="Becker A."/>
            <person name="Abrahante J.E."/>
            <person name="Garbe J."/>
            <person name="Badalamenti J.P."/>
            <person name="Herman A."/>
            <person name="Mangelson H."/>
            <person name="Liachko I."/>
            <person name="Sullivan S."/>
            <person name="Sone E.D."/>
            <person name="Koren S."/>
            <person name="Silverstein K.A.T."/>
            <person name="Beckman K.B."/>
            <person name="Gohl D.M."/>
        </authorList>
    </citation>
    <scope>NUCLEOTIDE SEQUENCE</scope>
    <source>
        <strain evidence="2">Duluth1</strain>
        <tissue evidence="2">Whole animal</tissue>
    </source>
</reference>
<proteinExistence type="predicted"/>
<feature type="compositionally biased region" description="Basic and acidic residues" evidence="1">
    <location>
        <begin position="1"/>
        <end position="16"/>
    </location>
</feature>
<evidence type="ECO:0000256" key="1">
    <source>
        <dbReference type="SAM" id="MobiDB-lite"/>
    </source>
</evidence>
<protein>
    <submittedName>
        <fullName evidence="2">Uncharacterized protein</fullName>
    </submittedName>
</protein>
<name>A0A9D4KGX6_DREPO</name>